<proteinExistence type="predicted"/>
<accession>A0AA92W348</accession>
<reference evidence="2 3" key="1">
    <citation type="submission" date="2018-08" db="EMBL/GenBank/DDBJ databases">
        <title>A genome reference for cultivated species of the human gut microbiota.</title>
        <authorList>
            <person name="Zou Y."/>
            <person name="Xue W."/>
            <person name="Luo G."/>
        </authorList>
    </citation>
    <scope>NUCLEOTIDE SEQUENCE [LARGE SCALE GENOMIC DNA]</scope>
    <source>
        <strain evidence="2 3">AF15-25</strain>
    </source>
</reference>
<keyword evidence="1" id="KW-0732">Signal</keyword>
<evidence type="ECO:0000256" key="1">
    <source>
        <dbReference type="SAM" id="SignalP"/>
    </source>
</evidence>
<dbReference type="EMBL" id="QRYP01000057">
    <property type="protein sequence ID" value="RGU90712.1"/>
    <property type="molecule type" value="Genomic_DNA"/>
</dbReference>
<comment type="caution">
    <text evidence="2">The sequence shown here is derived from an EMBL/GenBank/DDBJ whole genome shotgun (WGS) entry which is preliminary data.</text>
</comment>
<feature type="chain" id="PRO_5041678527" evidence="1">
    <location>
        <begin position="33"/>
        <end position="251"/>
    </location>
</feature>
<dbReference type="AlphaFoldDB" id="A0AA92W348"/>
<evidence type="ECO:0000313" key="2">
    <source>
        <dbReference type="EMBL" id="RGU90712.1"/>
    </source>
</evidence>
<dbReference type="Proteomes" id="UP000285236">
    <property type="component" value="Unassembled WGS sequence"/>
</dbReference>
<name>A0AA92W348_9BACT</name>
<feature type="signal peptide" evidence="1">
    <location>
        <begin position="1"/>
        <end position="32"/>
    </location>
</feature>
<sequence length="251" mass="26901">MKRCQEPDTDFKNMKKLFFSIAALALAASSNAQQVTAPEPEFIGSYCMLTSDSTYVVLPKENGKVEKHQNKFSKFSKIAGAVSDLGFAGGMVGLSTGSMAGLETGVRVMGTAAGVGLAADAVNTLAGVEGMDIAFAGGKSAHSIKKDGKDIRLLIKVEKNDYDPMGIYRIVRFKASKKDRRIQWLTLQPAVLGSSDAQKKGYLSFSGHKYGNQSYLLTIPASELEPGEYGIIYMAVASAQEIPFGTFSITK</sequence>
<protein>
    <submittedName>
        <fullName evidence="2">Uncharacterized protein</fullName>
    </submittedName>
</protein>
<evidence type="ECO:0000313" key="3">
    <source>
        <dbReference type="Proteomes" id="UP000285236"/>
    </source>
</evidence>
<organism evidence="2 3">
    <name type="scientific">Segatella copri</name>
    <dbReference type="NCBI Taxonomy" id="165179"/>
    <lineage>
        <taxon>Bacteria</taxon>
        <taxon>Pseudomonadati</taxon>
        <taxon>Bacteroidota</taxon>
        <taxon>Bacteroidia</taxon>
        <taxon>Bacteroidales</taxon>
        <taxon>Prevotellaceae</taxon>
        <taxon>Segatella</taxon>
    </lineage>
</organism>
<gene>
    <name evidence="2" type="ORF">DWW35_14115</name>
</gene>